<evidence type="ECO:0000256" key="1">
    <source>
        <dbReference type="SAM" id="MobiDB-lite"/>
    </source>
</evidence>
<dbReference type="PROSITE" id="PS50020">
    <property type="entry name" value="WW_DOMAIN_2"/>
    <property type="match status" value="1"/>
</dbReference>
<feature type="region of interest" description="Disordered" evidence="1">
    <location>
        <begin position="286"/>
        <end position="386"/>
    </location>
</feature>
<organism evidence="3 4">
    <name type="scientific">Tegillarca granosa</name>
    <name type="common">Malaysian cockle</name>
    <name type="synonym">Anadara granosa</name>
    <dbReference type="NCBI Taxonomy" id="220873"/>
    <lineage>
        <taxon>Eukaryota</taxon>
        <taxon>Metazoa</taxon>
        <taxon>Spiralia</taxon>
        <taxon>Lophotrochozoa</taxon>
        <taxon>Mollusca</taxon>
        <taxon>Bivalvia</taxon>
        <taxon>Autobranchia</taxon>
        <taxon>Pteriomorphia</taxon>
        <taxon>Arcoida</taxon>
        <taxon>Arcoidea</taxon>
        <taxon>Arcidae</taxon>
        <taxon>Tegillarca</taxon>
    </lineage>
</organism>
<feature type="compositionally biased region" description="Low complexity" evidence="1">
    <location>
        <begin position="220"/>
        <end position="240"/>
    </location>
</feature>
<feature type="region of interest" description="Disordered" evidence="1">
    <location>
        <begin position="212"/>
        <end position="247"/>
    </location>
</feature>
<evidence type="ECO:0000313" key="3">
    <source>
        <dbReference type="EMBL" id="KAJ8300089.1"/>
    </source>
</evidence>
<comment type="caution">
    <text evidence="3">The sequence shown here is derived from an EMBL/GenBank/DDBJ whole genome shotgun (WGS) entry which is preliminary data.</text>
</comment>
<reference evidence="3 4" key="1">
    <citation type="submission" date="2022-12" db="EMBL/GenBank/DDBJ databases">
        <title>Chromosome-level genome of Tegillarca granosa.</title>
        <authorList>
            <person name="Kim J."/>
        </authorList>
    </citation>
    <scope>NUCLEOTIDE SEQUENCE [LARGE SCALE GENOMIC DNA]</scope>
    <source>
        <strain evidence="3">Teg-2019</strain>
        <tissue evidence="3">Adductor muscle</tissue>
    </source>
</reference>
<dbReference type="InterPro" id="IPR036020">
    <property type="entry name" value="WW_dom_sf"/>
</dbReference>
<dbReference type="Gene3D" id="2.20.70.10">
    <property type="match status" value="1"/>
</dbReference>
<dbReference type="SUPFAM" id="SSF51045">
    <property type="entry name" value="WW domain"/>
    <property type="match status" value="1"/>
</dbReference>
<feature type="region of interest" description="Disordered" evidence="1">
    <location>
        <begin position="474"/>
        <end position="496"/>
    </location>
</feature>
<sequence length="523" mass="56520">MVIIKRKKNKENNSFFINHNTKRTTWEDPRFSHPPPVVVPARVNAPYSATGDRHAAAAQLLNQTSSHDQRPKTAGHPEISMTTRYQQYGSTTKAGDSDSSSSHESSEEEFLSSCKADDQKYEKLKAMFPSAPDFAVRSALASNNNSFGMAVMELGNAGYKKHDPNSSKDIDTIINKLTKRFHMARYDIIRDIVAACNNNESEAANQLKMMGYKDTGDQGSKSTSPKKTTTASPKKSPPAKSEAEKQQIRHNLEKEFPNESSNVLDTALNVCQFDEAKARTLIKRMMESQNQGPGSSSTSSTNVTGTDVTMSFSGGGSIEPVTLNTDAFDPVSMTTEPSKTSKTDSKTGTKGKTSKTSSPRSSPSRQAASPVRPHQTRAKQVTQMSEQLVTSTNDVLNHIAVACCFKPGDPSSDTGEDQATNQSRHKTIGERTVVTSQPHSISAYRTIAKGPDPSLRVGPNKDLLLTSYSIANGPNPEIRSGPDQSRVHGPAGAVGPDPTLPCGPQSMLLHGHDAGNRTLVTNI</sequence>
<name>A0ABQ9E6Y8_TEGGR</name>
<feature type="compositionally biased region" description="Polar residues" evidence="1">
    <location>
        <begin position="80"/>
        <end position="94"/>
    </location>
</feature>
<feature type="region of interest" description="Disordered" evidence="1">
    <location>
        <begin position="63"/>
        <end position="114"/>
    </location>
</feature>
<gene>
    <name evidence="3" type="ORF">KUTeg_021608</name>
</gene>
<evidence type="ECO:0000259" key="2">
    <source>
        <dbReference type="PROSITE" id="PS50020"/>
    </source>
</evidence>
<accession>A0ABQ9E6Y8</accession>
<keyword evidence="4" id="KW-1185">Reference proteome</keyword>
<feature type="compositionally biased region" description="Low complexity" evidence="1">
    <location>
        <begin position="294"/>
        <end position="309"/>
    </location>
</feature>
<dbReference type="EMBL" id="JARBDR010000919">
    <property type="protein sequence ID" value="KAJ8300089.1"/>
    <property type="molecule type" value="Genomic_DNA"/>
</dbReference>
<dbReference type="CDD" id="cd14279">
    <property type="entry name" value="CUE"/>
    <property type="match status" value="1"/>
</dbReference>
<proteinExistence type="predicted"/>
<dbReference type="CDD" id="cd00201">
    <property type="entry name" value="WW"/>
    <property type="match status" value="1"/>
</dbReference>
<feature type="domain" description="WW" evidence="2">
    <location>
        <begin position="5"/>
        <end position="31"/>
    </location>
</feature>
<feature type="compositionally biased region" description="Low complexity" evidence="1">
    <location>
        <begin position="348"/>
        <end position="365"/>
    </location>
</feature>
<protein>
    <recommendedName>
        <fullName evidence="2">WW domain-containing protein</fullName>
    </recommendedName>
</protein>
<dbReference type="InterPro" id="IPR001202">
    <property type="entry name" value="WW_dom"/>
</dbReference>
<evidence type="ECO:0000313" key="4">
    <source>
        <dbReference type="Proteomes" id="UP001217089"/>
    </source>
</evidence>
<dbReference type="Proteomes" id="UP001217089">
    <property type="component" value="Unassembled WGS sequence"/>
</dbReference>